<sequence length="376" mass="40220">MRHLLLAVLFLPVRLAAQSTPPPADHGAELATRLERIVTAHHARGAFDGVVLVGRGDRILFHRAIGQADRAWGIPNTTETRFPWASITKQVTAALVLQLVGEGRLALDSTLSAYLPGLRAEHAGRVTLRHLLTNTSGLTNTEAIPGFHVAADSARQVMVTEALGADLSSEPGKTFSYNNLDFLVLGRVVAAATGQSFEQALRSRILDRAGLRKTGMIHDEGVEMRLAAGYVGIGTDSARRFAPSPPVRLASYGAAGALAGTAEDLFRFDRALLQGRLFAPALRDTMFRADPALGYVALSVWTYPLTFAGRRVTLVERQGSIGGYTNLNLLAPDEDVVVIVLGNVDTADLFMTYGGRGLAYEIMREVLAGGSAPAAR</sequence>
<dbReference type="GO" id="GO:0016787">
    <property type="term" value="F:hydrolase activity"/>
    <property type="evidence" value="ECO:0007669"/>
    <property type="project" value="UniProtKB-KW"/>
</dbReference>
<accession>A0A841H479</accession>
<dbReference type="InterPro" id="IPR050789">
    <property type="entry name" value="Diverse_Enzym_Activities"/>
</dbReference>
<dbReference type="PANTHER" id="PTHR43283:SF11">
    <property type="entry name" value="BETA-LACTAMASE-RELATED DOMAIN-CONTAINING PROTEIN"/>
    <property type="match status" value="1"/>
</dbReference>
<name>A0A841H479_9BACT</name>
<dbReference type="EMBL" id="JACHIA010000019">
    <property type="protein sequence ID" value="MBB6072931.1"/>
    <property type="molecule type" value="Genomic_DNA"/>
</dbReference>
<comment type="caution">
    <text evidence="3">The sequence shown here is derived from an EMBL/GenBank/DDBJ whole genome shotgun (WGS) entry which is preliminary data.</text>
</comment>
<dbReference type="InterPro" id="IPR012338">
    <property type="entry name" value="Beta-lactam/transpept-like"/>
</dbReference>
<protein>
    <submittedName>
        <fullName evidence="3">CubicO group peptidase (Beta-lactamase class C family)</fullName>
    </submittedName>
</protein>
<reference evidence="3 4" key="1">
    <citation type="submission" date="2020-08" db="EMBL/GenBank/DDBJ databases">
        <title>Genomic Encyclopedia of Type Strains, Phase IV (KMG-IV): sequencing the most valuable type-strain genomes for metagenomic binning, comparative biology and taxonomic classification.</title>
        <authorList>
            <person name="Goeker M."/>
        </authorList>
    </citation>
    <scope>NUCLEOTIDE SEQUENCE [LARGE SCALE GENOMIC DNA]</scope>
    <source>
        <strain evidence="3 4">DSM 29007</strain>
    </source>
</reference>
<dbReference type="Proteomes" id="UP000582837">
    <property type="component" value="Unassembled WGS sequence"/>
</dbReference>
<dbReference type="InterPro" id="IPR001466">
    <property type="entry name" value="Beta-lactam-related"/>
</dbReference>
<dbReference type="RefSeq" id="WP_170037109.1">
    <property type="nucleotide sequence ID" value="NZ_JABDTL010000002.1"/>
</dbReference>
<evidence type="ECO:0000256" key="1">
    <source>
        <dbReference type="ARBA" id="ARBA00022801"/>
    </source>
</evidence>
<evidence type="ECO:0000313" key="4">
    <source>
        <dbReference type="Proteomes" id="UP000582837"/>
    </source>
</evidence>
<dbReference type="SUPFAM" id="SSF56601">
    <property type="entry name" value="beta-lactamase/transpeptidase-like"/>
    <property type="match status" value="1"/>
</dbReference>
<organism evidence="3 4">
    <name type="scientific">Longimicrobium terrae</name>
    <dbReference type="NCBI Taxonomy" id="1639882"/>
    <lineage>
        <taxon>Bacteria</taxon>
        <taxon>Pseudomonadati</taxon>
        <taxon>Gemmatimonadota</taxon>
        <taxon>Longimicrobiia</taxon>
        <taxon>Longimicrobiales</taxon>
        <taxon>Longimicrobiaceae</taxon>
        <taxon>Longimicrobium</taxon>
    </lineage>
</organism>
<feature type="domain" description="Beta-lactamase-related" evidence="2">
    <location>
        <begin position="35"/>
        <end position="346"/>
    </location>
</feature>
<dbReference type="AlphaFoldDB" id="A0A841H479"/>
<keyword evidence="1" id="KW-0378">Hydrolase</keyword>
<evidence type="ECO:0000259" key="2">
    <source>
        <dbReference type="Pfam" id="PF00144"/>
    </source>
</evidence>
<proteinExistence type="predicted"/>
<gene>
    <name evidence="3" type="ORF">HNQ61_004597</name>
</gene>
<dbReference type="Pfam" id="PF00144">
    <property type="entry name" value="Beta-lactamase"/>
    <property type="match status" value="1"/>
</dbReference>
<dbReference type="Gene3D" id="3.40.710.10">
    <property type="entry name" value="DD-peptidase/beta-lactamase superfamily"/>
    <property type="match status" value="1"/>
</dbReference>
<dbReference type="PANTHER" id="PTHR43283">
    <property type="entry name" value="BETA-LACTAMASE-RELATED"/>
    <property type="match status" value="1"/>
</dbReference>
<evidence type="ECO:0000313" key="3">
    <source>
        <dbReference type="EMBL" id="MBB6072931.1"/>
    </source>
</evidence>
<keyword evidence="4" id="KW-1185">Reference proteome</keyword>